<evidence type="ECO:0000256" key="1">
    <source>
        <dbReference type="SAM" id="MobiDB-lite"/>
    </source>
</evidence>
<evidence type="ECO:0000313" key="2">
    <source>
        <dbReference type="EMBL" id="KAK7925814.1"/>
    </source>
</evidence>
<protein>
    <submittedName>
        <fullName evidence="2">Uncharacterized protein</fullName>
    </submittedName>
</protein>
<proteinExistence type="predicted"/>
<dbReference type="AlphaFoldDB" id="A0AAW0PTN2"/>
<evidence type="ECO:0000313" key="3">
    <source>
        <dbReference type="Proteomes" id="UP001460270"/>
    </source>
</evidence>
<feature type="region of interest" description="Disordered" evidence="1">
    <location>
        <begin position="212"/>
        <end position="236"/>
    </location>
</feature>
<accession>A0AAW0PTN2</accession>
<feature type="compositionally biased region" description="Polar residues" evidence="1">
    <location>
        <begin position="378"/>
        <end position="388"/>
    </location>
</feature>
<organism evidence="2 3">
    <name type="scientific">Mugilogobius chulae</name>
    <name type="common">yellowstripe goby</name>
    <dbReference type="NCBI Taxonomy" id="88201"/>
    <lineage>
        <taxon>Eukaryota</taxon>
        <taxon>Metazoa</taxon>
        <taxon>Chordata</taxon>
        <taxon>Craniata</taxon>
        <taxon>Vertebrata</taxon>
        <taxon>Euteleostomi</taxon>
        <taxon>Actinopterygii</taxon>
        <taxon>Neopterygii</taxon>
        <taxon>Teleostei</taxon>
        <taxon>Neoteleostei</taxon>
        <taxon>Acanthomorphata</taxon>
        <taxon>Gobiaria</taxon>
        <taxon>Gobiiformes</taxon>
        <taxon>Gobioidei</taxon>
        <taxon>Gobiidae</taxon>
        <taxon>Gobionellinae</taxon>
        <taxon>Mugilogobius</taxon>
    </lineage>
</organism>
<name>A0AAW0PTN2_9GOBI</name>
<gene>
    <name evidence="2" type="ORF">WMY93_008124</name>
</gene>
<feature type="region of interest" description="Disordered" evidence="1">
    <location>
        <begin position="162"/>
        <end position="182"/>
    </location>
</feature>
<comment type="caution">
    <text evidence="2">The sequence shown here is derived from an EMBL/GenBank/DDBJ whole genome shotgun (WGS) entry which is preliminary data.</text>
</comment>
<feature type="compositionally biased region" description="Basic and acidic residues" evidence="1">
    <location>
        <begin position="351"/>
        <end position="376"/>
    </location>
</feature>
<keyword evidence="3" id="KW-1185">Reference proteome</keyword>
<reference evidence="3" key="1">
    <citation type="submission" date="2024-04" db="EMBL/GenBank/DDBJ databases">
        <title>Salinicola lusitanus LLJ914,a marine bacterium isolated from the Okinawa Trough.</title>
        <authorList>
            <person name="Li J."/>
        </authorList>
    </citation>
    <scope>NUCLEOTIDE SEQUENCE [LARGE SCALE GENOMIC DNA]</scope>
</reference>
<sequence length="402" mass="45572">MEARGLRLDEFDEMKCETIGFVITAVQCREGNLSSAFDHRSMPLEHLLRSSDQHSAALGDPSPDVLATLDEEAKNRVLGLNLELWGSDLGLNLDLSLFDLDLRRKALDLENSDLVPPPDDADDDAWLVEPDELPCESLSLLFKKRKAFGSRTGLGHHCQKSRLLQYTGRPPQSSTDRAADVIKSDTCSRRRTESWEYKRALFDIYHHRKADKKWSSRRGGTETSPSQRETSLSQVQVEERQVQVEFQVKERQVQIKSQVKERQVQVKSNLKREKSKSSPKPKRDKSKSSPKSIHHKPRLILSVPVSPTAPPAVPRILLTDAHSERHTKLLRSGGHRAAAPGRQLCPITVREKRERERKVGVGERDERLRDGEKGRGTDNLNNTLSSRQARTDHEPLPRYTSS</sequence>
<dbReference type="Proteomes" id="UP001460270">
    <property type="component" value="Unassembled WGS sequence"/>
</dbReference>
<feature type="region of interest" description="Disordered" evidence="1">
    <location>
        <begin position="351"/>
        <end position="402"/>
    </location>
</feature>
<feature type="compositionally biased region" description="Basic and acidic residues" evidence="1">
    <location>
        <begin position="252"/>
        <end position="276"/>
    </location>
</feature>
<dbReference type="EMBL" id="JBBPFD010000005">
    <property type="protein sequence ID" value="KAK7925814.1"/>
    <property type="molecule type" value="Genomic_DNA"/>
</dbReference>
<feature type="compositionally biased region" description="Polar residues" evidence="1">
    <location>
        <begin position="221"/>
        <end position="233"/>
    </location>
</feature>
<feature type="region of interest" description="Disordered" evidence="1">
    <location>
        <begin position="252"/>
        <end position="310"/>
    </location>
</feature>